<name>A0A2C9M9W4_BIOGL</name>
<evidence type="ECO:0000256" key="5">
    <source>
        <dbReference type="ARBA" id="ARBA00023136"/>
    </source>
</evidence>
<feature type="transmembrane region" description="Helical" evidence="10">
    <location>
        <begin position="859"/>
        <end position="880"/>
    </location>
</feature>
<evidence type="ECO:0000256" key="8">
    <source>
        <dbReference type="RuleBase" id="RU003732"/>
    </source>
</evidence>
<gene>
    <name evidence="11" type="primary">106052972</name>
</gene>
<dbReference type="PANTHER" id="PTHR11616">
    <property type="entry name" value="SODIUM/CHLORIDE DEPENDENT TRANSPORTER"/>
    <property type="match status" value="1"/>
</dbReference>
<feature type="transmembrane region" description="Helical" evidence="10">
    <location>
        <begin position="951"/>
        <end position="972"/>
    </location>
</feature>
<evidence type="ECO:0000313" key="12">
    <source>
        <dbReference type="Proteomes" id="UP000076420"/>
    </source>
</evidence>
<keyword evidence="6" id="KW-0915">Sodium</keyword>
<dbReference type="VEuPathDB" id="VectorBase:BGLAX_051689"/>
<feature type="binding site" evidence="6">
    <location>
        <position position="605"/>
    </location>
    <ligand>
        <name>Na(+)</name>
        <dbReference type="ChEBI" id="CHEBI:29101"/>
        <label>1</label>
    </ligand>
</feature>
<feature type="transmembrane region" description="Helical" evidence="10">
    <location>
        <begin position="783"/>
        <end position="801"/>
    </location>
</feature>
<feature type="region of interest" description="Disordered" evidence="9">
    <location>
        <begin position="1"/>
        <end position="564"/>
    </location>
</feature>
<keyword evidence="5 10" id="KW-0472">Membrane</keyword>
<accession>A0A2C9M9W4</accession>
<evidence type="ECO:0000256" key="6">
    <source>
        <dbReference type="PIRSR" id="PIRSR600175-1"/>
    </source>
</evidence>
<comment type="similarity">
    <text evidence="8">Belongs to the sodium:neurotransmitter symporter (SNF) (TC 2.A.22) family.</text>
</comment>
<feature type="disulfide bond" evidence="7">
    <location>
        <begin position="703"/>
        <end position="712"/>
    </location>
</feature>
<proteinExistence type="inferred from homology"/>
<evidence type="ECO:0000256" key="10">
    <source>
        <dbReference type="SAM" id="Phobius"/>
    </source>
</evidence>
<feature type="compositionally biased region" description="Polar residues" evidence="9">
    <location>
        <begin position="485"/>
        <end position="498"/>
    </location>
</feature>
<dbReference type="Pfam" id="PF00209">
    <property type="entry name" value="SNF"/>
    <property type="match status" value="1"/>
</dbReference>
<feature type="transmembrane region" description="Helical" evidence="10">
    <location>
        <begin position="1023"/>
        <end position="1046"/>
    </location>
</feature>
<dbReference type="EnsemblMetazoa" id="BGLB040194-RA">
    <property type="protein sequence ID" value="BGLB040194-PA"/>
    <property type="gene ID" value="BGLB040194"/>
</dbReference>
<feature type="transmembrane region" description="Helical" evidence="10">
    <location>
        <begin position="1106"/>
        <end position="1126"/>
    </location>
</feature>
<evidence type="ECO:0000256" key="7">
    <source>
        <dbReference type="PIRSR" id="PIRSR600175-2"/>
    </source>
</evidence>
<dbReference type="PRINTS" id="PR00176">
    <property type="entry name" value="NANEUSMPORT"/>
</dbReference>
<feature type="transmembrane region" description="Helical" evidence="10">
    <location>
        <begin position="892"/>
        <end position="915"/>
    </location>
</feature>
<feature type="binding site" evidence="6">
    <location>
        <position position="600"/>
    </location>
    <ligand>
        <name>Na(+)</name>
        <dbReference type="ChEBI" id="CHEBI:29101"/>
        <label>1</label>
    </ligand>
</feature>
<dbReference type="InterPro" id="IPR037272">
    <property type="entry name" value="SNS_sf"/>
</dbReference>
<feature type="compositionally biased region" description="Basic and acidic residues" evidence="9">
    <location>
        <begin position="78"/>
        <end position="97"/>
    </location>
</feature>
<dbReference type="GO" id="GO:0015375">
    <property type="term" value="F:glycine:sodium symporter activity"/>
    <property type="evidence" value="ECO:0007669"/>
    <property type="project" value="TreeGrafter"/>
</dbReference>
<dbReference type="InterPro" id="IPR000175">
    <property type="entry name" value="Na/ntran_symport"/>
</dbReference>
<evidence type="ECO:0000256" key="1">
    <source>
        <dbReference type="ARBA" id="ARBA00004141"/>
    </source>
</evidence>
<feature type="compositionally biased region" description="Basic residues" evidence="9">
    <location>
        <begin position="342"/>
        <end position="353"/>
    </location>
</feature>
<sequence length="1251" mass="143392">MALKGGSQSLGVNRNPDQSYGKQKTGKDDGDFYHSYDDIDSDYDKSFVARHPKDEADDDRRTSGSKKPLSNGHAAPLTEKDSNREKPSKDNDREYLPPRKRGSPNGDYDRRRSPPSVRGRSSPDRRNSPPNRDYDRRRSPPDRRNSPPDRDYDRRHSPPDRRHSPPERDYDRRRSPPDRRHSPPDRDYDRRRSPPDRRHSPPNRDYDKRRSPPDRKNSPPDRYYDRRRSSPDRDYDRRRSPSNRNRDRMRSPSDRDYNRKRSPSDRDYNRRHSPSDRDYNRKHSPSDRDYDRRRSPSDRNYDRRHSPPERNYDRRHSPSCEREHSPFGRDNYRRRSPTERDKKRRRSPLNRRHSPTERDSEEYKDFENKLSSDSSLSELKQDTETDTYEDPWDTTPSKVSDILENLRENHDASVSKAPRIRSYEDPVDSLLEPKYPSLATTKGNTYESYAPNFHGFDYPEPKQPQKEANNNIDKDKNEKDKYPSLATTKGNTYESYTPNFHGFDYTEPKQPQKEANNNIDKDKNAKDNDGYITLDFGGSDDRKPSKSRSKSNTPFSSQGSILSPEDFNDKKKLVYGQDENEERGNWTGKFDFILSLLGYAVGLGNVWRFPYLCYRNGGGAFLFPYLLMMVMIGLPLFYLEAALGQFTSCGATTCWQFAPLFKGLGIAMVISSTLTAIYYNMILGWALHYMFSSFTSSLPFLSCDNSWNTKDCKLKLPVMQCSGSSQSNDGLCLDENGKERGIWNKTLFTESTGRKIVSPSQEYWEKNMLAFSDGIQNFGTPKWDLVLCLLLAWVICFFCLIKGIKSTGKVVYFTALFPYVVLFILLIRGATLENASEGIYFFITPNFSRLGDANVWKDAANQIFFSMGIAGGGLITLSSYNRFHNNIQRDAILVAVGDSLTCLLGGFVIFSYLGYMAGQLDVGVQDVAADGAGLAFVVYPEAISNLPPPTLWALLFFVMLLTLGLDSQFAMLETIMTGLIDQFPRLRPKKVFVILIICIVLFIMGLPLTSPGGMYMLQLMDNYVGGLTLIIIAFFEVISITYIYGVRRFCLDLHTMTGSTIFIYWKIVWCVVTPLTIAFIFIFMFIDYKSSTYGDYVYPGWADAMGWFMTLTSVLAIPIVMIYKICREKEGKTIWQRVCLLCLPSIYWGPALKKHRELITYAEGFQVDPMHSLQTSKMTKSSNQSNKASNGSAKSPYSKSGVLNLGYDDSMESVKAESQRSLFASRMSVLSTFSKGTHKSEKSGFSFESNV</sequence>
<dbReference type="GO" id="GO:0005886">
    <property type="term" value="C:plasma membrane"/>
    <property type="evidence" value="ECO:0007669"/>
    <property type="project" value="TreeGrafter"/>
</dbReference>
<feature type="binding site" evidence="6">
    <location>
        <position position="598"/>
    </location>
    <ligand>
        <name>Na(+)</name>
        <dbReference type="ChEBI" id="CHEBI:29101"/>
        <label>1</label>
    </ligand>
</feature>
<feature type="transmembrane region" description="Helical" evidence="10">
    <location>
        <begin position="664"/>
        <end position="691"/>
    </location>
</feature>
<protein>
    <recommendedName>
        <fullName evidence="8">Transporter</fullName>
    </recommendedName>
</protein>
<keyword evidence="7" id="KW-1015">Disulfide bond</keyword>
<dbReference type="KEGG" id="bgt:106052972"/>
<keyword evidence="3 8" id="KW-0812">Transmembrane</keyword>
<feature type="region of interest" description="Disordered" evidence="9">
    <location>
        <begin position="1176"/>
        <end position="1197"/>
    </location>
</feature>
<feature type="compositionally biased region" description="Basic and acidic residues" evidence="9">
    <location>
        <begin position="404"/>
        <end position="413"/>
    </location>
</feature>
<dbReference type="PANTHER" id="PTHR11616:SF240">
    <property type="entry name" value="BLOATED TUBULES, ISOFORM B-RELATED"/>
    <property type="match status" value="1"/>
</dbReference>
<evidence type="ECO:0000256" key="2">
    <source>
        <dbReference type="ARBA" id="ARBA00022448"/>
    </source>
</evidence>
<feature type="binding site" evidence="6">
    <location>
        <position position="967"/>
    </location>
    <ligand>
        <name>Na(+)</name>
        <dbReference type="ChEBI" id="CHEBI:29101"/>
        <label>1</label>
    </ligand>
</feature>
<feature type="compositionally biased region" description="Basic and acidic residues" evidence="9">
    <location>
        <begin position="354"/>
        <end position="370"/>
    </location>
</feature>
<feature type="binding site" evidence="6">
    <location>
        <position position="963"/>
    </location>
    <ligand>
        <name>Na(+)</name>
        <dbReference type="ChEBI" id="CHEBI:29101"/>
        <label>1</label>
    </ligand>
</feature>
<evidence type="ECO:0000313" key="11">
    <source>
        <dbReference type="EnsemblMetazoa" id="BGLB040194-PA"/>
    </source>
</evidence>
<dbReference type="PROSITE" id="PS00610">
    <property type="entry name" value="NA_NEUROTRAN_SYMP_1"/>
    <property type="match status" value="1"/>
</dbReference>
<dbReference type="GO" id="GO:0046872">
    <property type="term" value="F:metal ion binding"/>
    <property type="evidence" value="ECO:0007669"/>
    <property type="project" value="UniProtKB-KW"/>
</dbReference>
<organism evidence="11 12">
    <name type="scientific">Biomphalaria glabrata</name>
    <name type="common">Bloodfluke planorb</name>
    <name type="synonym">Freshwater snail</name>
    <dbReference type="NCBI Taxonomy" id="6526"/>
    <lineage>
        <taxon>Eukaryota</taxon>
        <taxon>Metazoa</taxon>
        <taxon>Spiralia</taxon>
        <taxon>Lophotrochozoa</taxon>
        <taxon>Mollusca</taxon>
        <taxon>Gastropoda</taxon>
        <taxon>Heterobranchia</taxon>
        <taxon>Euthyneura</taxon>
        <taxon>Panpulmonata</taxon>
        <taxon>Hygrophila</taxon>
        <taxon>Lymnaeoidea</taxon>
        <taxon>Planorbidae</taxon>
        <taxon>Biomphalaria</taxon>
    </lineage>
</organism>
<feature type="binding site" evidence="6">
    <location>
        <position position="966"/>
    </location>
    <ligand>
        <name>Na(+)</name>
        <dbReference type="ChEBI" id="CHEBI:29101"/>
        <label>1</label>
    </ligand>
</feature>
<feature type="transmembrane region" description="Helical" evidence="10">
    <location>
        <begin position="992"/>
        <end position="1017"/>
    </location>
</feature>
<feature type="compositionally biased region" description="Polar residues" evidence="9">
    <location>
        <begin position="438"/>
        <end position="447"/>
    </location>
</feature>
<reference evidence="11" key="1">
    <citation type="submission" date="2020-05" db="UniProtKB">
        <authorList>
            <consortium name="EnsemblMetazoa"/>
        </authorList>
    </citation>
    <scope>IDENTIFICATION</scope>
    <source>
        <strain evidence="11">BB02</strain>
    </source>
</reference>
<feature type="transmembrane region" description="Helical" evidence="10">
    <location>
        <begin position="1067"/>
        <end position="1086"/>
    </location>
</feature>
<feature type="compositionally biased region" description="Polar residues" evidence="9">
    <location>
        <begin position="552"/>
        <end position="561"/>
    </location>
</feature>
<keyword evidence="6" id="KW-0479">Metal-binding</keyword>
<feature type="compositionally biased region" description="Basic and acidic residues" evidence="9">
    <location>
        <begin position="519"/>
        <end position="529"/>
    </location>
</feature>
<keyword evidence="4 10" id="KW-1133">Transmembrane helix</keyword>
<feature type="compositionally biased region" description="Basic and acidic residues" evidence="9">
    <location>
        <begin position="25"/>
        <end position="62"/>
    </location>
</feature>
<evidence type="ECO:0000256" key="9">
    <source>
        <dbReference type="SAM" id="MobiDB-lite"/>
    </source>
</evidence>
<dbReference type="SUPFAM" id="SSF161070">
    <property type="entry name" value="SNF-like"/>
    <property type="match status" value="1"/>
</dbReference>
<dbReference type="AlphaFoldDB" id="A0A2C9M9W4"/>
<evidence type="ECO:0000256" key="4">
    <source>
        <dbReference type="ARBA" id="ARBA00022989"/>
    </source>
</evidence>
<comment type="subcellular location">
    <subcellularLocation>
        <location evidence="1">Membrane</location>
        <topology evidence="1">Multi-pass membrane protein</topology>
    </subcellularLocation>
</comment>
<dbReference type="PROSITE" id="PS50267">
    <property type="entry name" value="NA_NEUROTRAN_SYMP_3"/>
    <property type="match status" value="1"/>
</dbReference>
<dbReference type="OrthoDB" id="6581954at2759"/>
<feature type="compositionally biased region" description="Basic and acidic residues" evidence="9">
    <location>
        <begin position="472"/>
        <end position="482"/>
    </location>
</feature>
<feature type="transmembrane region" description="Helical" evidence="10">
    <location>
        <begin position="810"/>
        <end position="830"/>
    </location>
</feature>
<evidence type="ECO:0000256" key="3">
    <source>
        <dbReference type="ARBA" id="ARBA00022692"/>
    </source>
</evidence>
<dbReference type="Proteomes" id="UP000076420">
    <property type="component" value="Unassembled WGS sequence"/>
</dbReference>
<keyword evidence="2 8" id="KW-0813">Transport</keyword>
<dbReference type="VEuPathDB" id="VectorBase:BGLB040194"/>
<feature type="transmembrane region" description="Helical" evidence="10">
    <location>
        <begin position="622"/>
        <end position="643"/>
    </location>
</feature>
<feature type="binding site" evidence="6">
    <location>
        <position position="866"/>
    </location>
    <ligand>
        <name>Na(+)</name>
        <dbReference type="ChEBI" id="CHEBI:29101"/>
        <label>1</label>
    </ligand>
</feature>
<feature type="compositionally biased region" description="Polar residues" evidence="9">
    <location>
        <begin position="1"/>
        <end position="22"/>
    </location>
</feature>
<keyword evidence="8" id="KW-0769">Symport</keyword>
<feature type="compositionally biased region" description="Basic and acidic residues" evidence="9">
    <location>
        <begin position="121"/>
        <end position="341"/>
    </location>
</feature>
<feature type="binding site" evidence="6">
    <location>
        <position position="601"/>
    </location>
    <ligand>
        <name>Na(+)</name>
        <dbReference type="ChEBI" id="CHEBI:29101"/>
        <label>1</label>
    </ligand>
</feature>